<dbReference type="AlphaFoldDB" id="A0A9D1V8K1"/>
<comment type="caution">
    <text evidence="1">The sequence shown here is derived from an EMBL/GenBank/DDBJ whole genome shotgun (WGS) entry which is preliminary data.</text>
</comment>
<evidence type="ECO:0000313" key="1">
    <source>
        <dbReference type="EMBL" id="HIX08135.1"/>
    </source>
</evidence>
<dbReference type="EMBL" id="DXFX01000083">
    <property type="protein sequence ID" value="HIX08135.1"/>
    <property type="molecule type" value="Genomic_DNA"/>
</dbReference>
<accession>A0A9D1V8K1</accession>
<protein>
    <submittedName>
        <fullName evidence="1">Uncharacterized protein</fullName>
    </submittedName>
</protein>
<name>A0A9D1V8K1_9FIRM</name>
<sequence>MQITVGKSKKVYDTTEMTEVKRVAHGVYGDPAGYEEVLYVAEDGKYFLYGVGGETSVYPEEKLVSLTKAKLAAWEKANA</sequence>
<reference evidence="1" key="2">
    <citation type="submission" date="2021-04" db="EMBL/GenBank/DDBJ databases">
        <authorList>
            <person name="Gilroy R."/>
        </authorList>
    </citation>
    <scope>NUCLEOTIDE SEQUENCE</scope>
    <source>
        <strain evidence="1">811</strain>
    </source>
</reference>
<organism evidence="1 2">
    <name type="scientific">Candidatus Borkfalkia faecipullorum</name>
    <dbReference type="NCBI Taxonomy" id="2838510"/>
    <lineage>
        <taxon>Bacteria</taxon>
        <taxon>Bacillati</taxon>
        <taxon>Bacillota</taxon>
        <taxon>Clostridia</taxon>
        <taxon>Christensenellales</taxon>
        <taxon>Christensenellaceae</taxon>
        <taxon>Candidatus Borkfalkia</taxon>
    </lineage>
</organism>
<evidence type="ECO:0000313" key="2">
    <source>
        <dbReference type="Proteomes" id="UP000824204"/>
    </source>
</evidence>
<gene>
    <name evidence="1" type="ORF">H9741_06675</name>
</gene>
<reference evidence="1" key="1">
    <citation type="journal article" date="2021" name="PeerJ">
        <title>Extensive microbial diversity within the chicken gut microbiome revealed by metagenomics and culture.</title>
        <authorList>
            <person name="Gilroy R."/>
            <person name="Ravi A."/>
            <person name="Getino M."/>
            <person name="Pursley I."/>
            <person name="Horton D.L."/>
            <person name="Alikhan N.F."/>
            <person name="Baker D."/>
            <person name="Gharbi K."/>
            <person name="Hall N."/>
            <person name="Watson M."/>
            <person name="Adriaenssens E.M."/>
            <person name="Foster-Nyarko E."/>
            <person name="Jarju S."/>
            <person name="Secka A."/>
            <person name="Antonio M."/>
            <person name="Oren A."/>
            <person name="Chaudhuri R.R."/>
            <person name="La Ragione R."/>
            <person name="Hildebrand F."/>
            <person name="Pallen M.J."/>
        </authorList>
    </citation>
    <scope>NUCLEOTIDE SEQUENCE</scope>
    <source>
        <strain evidence="1">811</strain>
    </source>
</reference>
<dbReference type="Proteomes" id="UP000824204">
    <property type="component" value="Unassembled WGS sequence"/>
</dbReference>
<proteinExistence type="predicted"/>